<dbReference type="OrthoDB" id="1251735at2"/>
<dbReference type="EMBL" id="FNKL01000001">
    <property type="protein sequence ID" value="SDQ07951.1"/>
    <property type="molecule type" value="Genomic_DNA"/>
</dbReference>
<accession>A0A1H0XYS0</accession>
<dbReference type="Proteomes" id="UP000199627">
    <property type="component" value="Unassembled WGS sequence"/>
</dbReference>
<keyword evidence="2" id="KW-1185">Reference proteome</keyword>
<dbReference type="RefSeq" id="WP_139166200.1">
    <property type="nucleotide sequence ID" value="NZ_FNKL01000001.1"/>
</dbReference>
<gene>
    <name evidence="1" type="ORF">SAMN05421664_0363</name>
</gene>
<sequence length="250" mass="27817">MKKLLIICFTSILLLSCQSKSDKIHSFVDMYNRSSSMMTNYMIKSTKAIPTGPDEITIEVNTANQGTDELESGLITSSFPELIGQAIKSEKLGQELLDSGVKFNLKIYSADGKVIANEAIDKNKLKGNAPEDLKAITSGNASTSQLNSVLEVFNKNLPMEDKATGTKIMSIKADENNNIVYTNEVPDSYKTMLEVDGAEQIIKDEMLRMPQIREIFSKTEVLGVRNLKYIYTDKKGKVIKEITITKEDLK</sequence>
<name>A0A1H0XYS0_9FLAO</name>
<organism evidence="1 2">
    <name type="scientific">Chryseobacterium soldanellicola</name>
    <dbReference type="NCBI Taxonomy" id="311333"/>
    <lineage>
        <taxon>Bacteria</taxon>
        <taxon>Pseudomonadati</taxon>
        <taxon>Bacteroidota</taxon>
        <taxon>Flavobacteriia</taxon>
        <taxon>Flavobacteriales</taxon>
        <taxon>Weeksellaceae</taxon>
        <taxon>Chryseobacterium group</taxon>
        <taxon>Chryseobacterium</taxon>
    </lineage>
</organism>
<evidence type="ECO:0008006" key="3">
    <source>
        <dbReference type="Google" id="ProtNLM"/>
    </source>
</evidence>
<evidence type="ECO:0000313" key="1">
    <source>
        <dbReference type="EMBL" id="SDQ07951.1"/>
    </source>
</evidence>
<dbReference type="AlphaFoldDB" id="A0A1H0XYS0"/>
<proteinExistence type="predicted"/>
<protein>
    <recommendedName>
        <fullName evidence="3">Lipoprotein</fullName>
    </recommendedName>
</protein>
<reference evidence="2" key="1">
    <citation type="submission" date="2016-10" db="EMBL/GenBank/DDBJ databases">
        <authorList>
            <person name="Varghese N."/>
            <person name="Submissions S."/>
        </authorList>
    </citation>
    <scope>NUCLEOTIDE SEQUENCE [LARGE SCALE GENOMIC DNA]</scope>
    <source>
        <strain evidence="2">DSM 17072</strain>
    </source>
</reference>
<dbReference type="STRING" id="311333.SAMN05421664_0363"/>
<dbReference type="PROSITE" id="PS51257">
    <property type="entry name" value="PROKAR_LIPOPROTEIN"/>
    <property type="match status" value="1"/>
</dbReference>
<evidence type="ECO:0000313" key="2">
    <source>
        <dbReference type="Proteomes" id="UP000199627"/>
    </source>
</evidence>